<dbReference type="Proteomes" id="UP000217083">
    <property type="component" value="Unassembled WGS sequence"/>
</dbReference>
<name>A0A263BTN9_9BACI</name>
<organism evidence="1 2">
    <name type="scientific">Lottiidibacillus patelloidae</name>
    <dbReference type="NCBI Taxonomy" id="2670334"/>
    <lineage>
        <taxon>Bacteria</taxon>
        <taxon>Bacillati</taxon>
        <taxon>Bacillota</taxon>
        <taxon>Bacilli</taxon>
        <taxon>Bacillales</taxon>
        <taxon>Bacillaceae</taxon>
        <taxon>Lottiidibacillus</taxon>
    </lineage>
</organism>
<gene>
    <name evidence="1" type="ORF">CIB95_09805</name>
</gene>
<evidence type="ECO:0000313" key="1">
    <source>
        <dbReference type="EMBL" id="OZM57101.1"/>
    </source>
</evidence>
<sequence>MKKDINAIQSEALIQHFIDGIGRKVFILMPGFPFMFIGEILDVVGDVAKIHIETTQTAVLEDRNWLVHIHSIEVFYIERDGGPKIPELRD</sequence>
<accession>A0A263BTN9</accession>
<dbReference type="EMBL" id="NPIA01000004">
    <property type="protein sequence ID" value="OZM57101.1"/>
    <property type="molecule type" value="Genomic_DNA"/>
</dbReference>
<reference evidence="1 2" key="2">
    <citation type="submission" date="2017-09" db="EMBL/GenBank/DDBJ databases">
        <title>Bacillus patelloidae sp. nov., isolated from the intestinal tract of a marine limpet.</title>
        <authorList>
            <person name="Liu R."/>
            <person name="Dong C."/>
            <person name="Shao Z."/>
        </authorList>
    </citation>
    <scope>NUCLEOTIDE SEQUENCE [LARGE SCALE GENOMIC DNA]</scope>
    <source>
        <strain evidence="1 2">SA5d-4</strain>
    </source>
</reference>
<reference evidence="2" key="1">
    <citation type="submission" date="2017-08" db="EMBL/GenBank/DDBJ databases">
        <authorList>
            <person name="Huang Z."/>
        </authorList>
    </citation>
    <scope>NUCLEOTIDE SEQUENCE [LARGE SCALE GENOMIC DNA]</scope>
    <source>
        <strain evidence="2">SA5d-4</strain>
    </source>
</reference>
<evidence type="ECO:0008006" key="3">
    <source>
        <dbReference type="Google" id="ProtNLM"/>
    </source>
</evidence>
<proteinExistence type="predicted"/>
<keyword evidence="2" id="KW-1185">Reference proteome</keyword>
<evidence type="ECO:0000313" key="2">
    <source>
        <dbReference type="Proteomes" id="UP000217083"/>
    </source>
</evidence>
<protein>
    <recommendedName>
        <fullName evidence="3">DUF2642 domain-containing protein</fullName>
    </recommendedName>
</protein>
<dbReference type="AlphaFoldDB" id="A0A263BTN9"/>
<comment type="caution">
    <text evidence="1">The sequence shown here is derived from an EMBL/GenBank/DDBJ whole genome shotgun (WGS) entry which is preliminary data.</text>
</comment>